<accession>A0AAV5K866</accession>
<feature type="domain" description="Cyclin-like" evidence="7">
    <location>
        <begin position="71"/>
        <end position="157"/>
    </location>
</feature>
<organism evidence="9 10">
    <name type="scientific">Rubroshorea leprosula</name>
    <dbReference type="NCBI Taxonomy" id="152421"/>
    <lineage>
        <taxon>Eukaryota</taxon>
        <taxon>Viridiplantae</taxon>
        <taxon>Streptophyta</taxon>
        <taxon>Embryophyta</taxon>
        <taxon>Tracheophyta</taxon>
        <taxon>Spermatophyta</taxon>
        <taxon>Magnoliopsida</taxon>
        <taxon>eudicotyledons</taxon>
        <taxon>Gunneridae</taxon>
        <taxon>Pentapetalae</taxon>
        <taxon>rosids</taxon>
        <taxon>malvids</taxon>
        <taxon>Malvales</taxon>
        <taxon>Dipterocarpaceae</taxon>
        <taxon>Rubroshorea</taxon>
    </lineage>
</organism>
<dbReference type="EMBL" id="BPVZ01000054">
    <property type="protein sequence ID" value="GKV20073.1"/>
    <property type="molecule type" value="Genomic_DNA"/>
</dbReference>
<comment type="caution">
    <text evidence="9">The sequence shown here is derived from an EMBL/GenBank/DDBJ whole genome shotgun (WGS) entry which is preliminary data.</text>
</comment>
<dbReference type="InterPro" id="IPR036915">
    <property type="entry name" value="Cyclin-like_sf"/>
</dbReference>
<evidence type="ECO:0000259" key="7">
    <source>
        <dbReference type="SMART" id="SM00385"/>
    </source>
</evidence>
<evidence type="ECO:0000256" key="3">
    <source>
        <dbReference type="ARBA" id="ARBA00023127"/>
    </source>
</evidence>
<dbReference type="AlphaFoldDB" id="A0AAV5K866"/>
<dbReference type="Pfam" id="PF02984">
    <property type="entry name" value="Cyclin_C"/>
    <property type="match status" value="1"/>
</dbReference>
<dbReference type="SUPFAM" id="SSF47954">
    <property type="entry name" value="Cyclin-like"/>
    <property type="match status" value="2"/>
</dbReference>
<comment type="similarity">
    <text evidence="1">Belongs to the cyclin family. Cyclin D subfamily.</text>
</comment>
<dbReference type="Pfam" id="PF00134">
    <property type="entry name" value="Cyclin_N"/>
    <property type="match status" value="1"/>
</dbReference>
<dbReference type="FunFam" id="1.10.472.10:FF:000069">
    <property type="entry name" value="Cyclin-D5-1"/>
    <property type="match status" value="1"/>
</dbReference>
<dbReference type="InterPro" id="IPR013763">
    <property type="entry name" value="Cyclin-like_dom"/>
</dbReference>
<dbReference type="SMART" id="SM01332">
    <property type="entry name" value="Cyclin_C"/>
    <property type="match status" value="1"/>
</dbReference>
<dbReference type="GO" id="GO:0051301">
    <property type="term" value="P:cell division"/>
    <property type="evidence" value="ECO:0007669"/>
    <property type="project" value="UniProtKB-KW"/>
</dbReference>
<evidence type="ECO:0000256" key="4">
    <source>
        <dbReference type="ARBA" id="ARBA00023306"/>
    </source>
</evidence>
<gene>
    <name evidence="9" type="ORF">SLEP1_g30245</name>
</gene>
<sequence length="308" mass="35420">MEDGAPSSDLLCPEKEVFLGEVENITFLNLNCMDDEYVQGLVQKEINFGFKKEESLVLSNGFRCARLEAITWILRNREIFGFQFQTVYLSITYFDRFLAKRSIDREKTWAIHLLSVACLSLAAKMEELKVPALPEFHFQDYSFDSRMIQRMELLVLNTLEWRMSSITPFVFLHYFIGKMLPESLPDHILPRIVHFILAVMKETNLTEHRPSAIAAAATLAALDHRLTRKTLEYKINSVPSCGFLEIEDVSTCYNLMQKLEMKKLDSSKLINSPDQSSSKLRPINVLENSSSSAGTKRKRLDFNNTDNE</sequence>
<reference evidence="9 10" key="1">
    <citation type="journal article" date="2021" name="Commun. Biol.">
        <title>The genome of Shorea leprosula (Dipterocarpaceae) highlights the ecological relevance of drought in aseasonal tropical rainforests.</title>
        <authorList>
            <person name="Ng K.K.S."/>
            <person name="Kobayashi M.J."/>
            <person name="Fawcett J.A."/>
            <person name="Hatakeyama M."/>
            <person name="Paape T."/>
            <person name="Ng C.H."/>
            <person name="Ang C.C."/>
            <person name="Tnah L.H."/>
            <person name="Lee C.T."/>
            <person name="Nishiyama T."/>
            <person name="Sese J."/>
            <person name="O'Brien M.J."/>
            <person name="Copetti D."/>
            <person name="Mohd Noor M.I."/>
            <person name="Ong R.C."/>
            <person name="Putra M."/>
            <person name="Sireger I.Z."/>
            <person name="Indrioko S."/>
            <person name="Kosugi Y."/>
            <person name="Izuno A."/>
            <person name="Isagi Y."/>
            <person name="Lee S.L."/>
            <person name="Shimizu K.K."/>
        </authorList>
    </citation>
    <scope>NUCLEOTIDE SEQUENCE [LARGE SCALE GENOMIC DNA]</scope>
    <source>
        <strain evidence="9">214</strain>
    </source>
</reference>
<dbReference type="InterPro" id="IPR039361">
    <property type="entry name" value="Cyclin"/>
</dbReference>
<evidence type="ECO:0000256" key="6">
    <source>
        <dbReference type="SAM" id="MobiDB-lite"/>
    </source>
</evidence>
<evidence type="ECO:0000256" key="1">
    <source>
        <dbReference type="ARBA" id="ARBA00009065"/>
    </source>
</evidence>
<keyword evidence="10" id="KW-1185">Reference proteome</keyword>
<dbReference type="Proteomes" id="UP001054252">
    <property type="component" value="Unassembled WGS sequence"/>
</dbReference>
<dbReference type="PROSITE" id="PS00292">
    <property type="entry name" value="CYCLINS"/>
    <property type="match status" value="1"/>
</dbReference>
<dbReference type="InterPro" id="IPR004367">
    <property type="entry name" value="Cyclin_C-dom"/>
</dbReference>
<protein>
    <recommendedName>
        <fullName evidence="11">B-like cyclin</fullName>
    </recommendedName>
</protein>
<evidence type="ECO:0000256" key="2">
    <source>
        <dbReference type="ARBA" id="ARBA00022618"/>
    </source>
</evidence>
<name>A0AAV5K866_9ROSI</name>
<dbReference type="SMART" id="SM00385">
    <property type="entry name" value="CYCLIN"/>
    <property type="match status" value="1"/>
</dbReference>
<proteinExistence type="inferred from homology"/>
<evidence type="ECO:0000313" key="10">
    <source>
        <dbReference type="Proteomes" id="UP001054252"/>
    </source>
</evidence>
<keyword evidence="2" id="KW-0132">Cell division</keyword>
<dbReference type="CDD" id="cd20543">
    <property type="entry name" value="CYCLIN_AtCycD-like_rpt1"/>
    <property type="match status" value="1"/>
</dbReference>
<evidence type="ECO:0000259" key="8">
    <source>
        <dbReference type="SMART" id="SM01332"/>
    </source>
</evidence>
<feature type="domain" description="Cyclin C-terminal" evidence="8">
    <location>
        <begin position="166"/>
        <end position="289"/>
    </location>
</feature>
<dbReference type="Gene3D" id="1.10.472.10">
    <property type="entry name" value="Cyclin-like"/>
    <property type="match status" value="2"/>
</dbReference>
<keyword evidence="3 5" id="KW-0195">Cyclin</keyword>
<feature type="compositionally biased region" description="Polar residues" evidence="6">
    <location>
        <begin position="269"/>
        <end position="279"/>
    </location>
</feature>
<feature type="region of interest" description="Disordered" evidence="6">
    <location>
        <begin position="269"/>
        <end position="308"/>
    </location>
</feature>
<dbReference type="InterPro" id="IPR048258">
    <property type="entry name" value="Cyclins_cyclin-box"/>
</dbReference>
<evidence type="ECO:0008006" key="11">
    <source>
        <dbReference type="Google" id="ProtNLM"/>
    </source>
</evidence>
<keyword evidence="4" id="KW-0131">Cell cycle</keyword>
<evidence type="ECO:0000256" key="5">
    <source>
        <dbReference type="RuleBase" id="RU000383"/>
    </source>
</evidence>
<dbReference type="CDD" id="cd20544">
    <property type="entry name" value="CYCLIN_AtCycD-like_rpt2"/>
    <property type="match status" value="1"/>
</dbReference>
<evidence type="ECO:0000313" key="9">
    <source>
        <dbReference type="EMBL" id="GKV20073.1"/>
    </source>
</evidence>
<dbReference type="PANTHER" id="PTHR10177">
    <property type="entry name" value="CYCLINS"/>
    <property type="match status" value="1"/>
</dbReference>
<dbReference type="InterPro" id="IPR006671">
    <property type="entry name" value="Cyclin_N"/>
</dbReference>